<keyword evidence="1" id="KW-0863">Zinc-finger</keyword>
<evidence type="ECO:0000256" key="1">
    <source>
        <dbReference type="PROSITE-ProRule" id="PRU00175"/>
    </source>
</evidence>
<evidence type="ECO:0000313" key="5">
    <source>
        <dbReference type="EMBL" id="CAE2277540.1"/>
    </source>
</evidence>
<dbReference type="GO" id="GO:0006281">
    <property type="term" value="P:DNA repair"/>
    <property type="evidence" value="ECO:0007669"/>
    <property type="project" value="TreeGrafter"/>
</dbReference>
<feature type="compositionally biased region" description="Low complexity" evidence="3">
    <location>
        <begin position="218"/>
        <end position="233"/>
    </location>
</feature>
<dbReference type="PANTHER" id="PTHR12683">
    <property type="entry name" value="CDK-ACTIVATING KINASE ASSEMBLY FACTOR MAT1"/>
    <property type="match status" value="1"/>
</dbReference>
<dbReference type="AlphaFoldDB" id="A0A7S4NB47"/>
<dbReference type="PANTHER" id="PTHR12683:SF13">
    <property type="entry name" value="CDK-ACTIVATING KINASE ASSEMBLY FACTOR MAT1"/>
    <property type="match status" value="1"/>
</dbReference>
<accession>A0A7S4NB47</accession>
<dbReference type="PROSITE" id="PS50089">
    <property type="entry name" value="ZF_RING_2"/>
    <property type="match status" value="1"/>
</dbReference>
<feature type="region of interest" description="Disordered" evidence="3">
    <location>
        <begin position="218"/>
        <end position="256"/>
    </location>
</feature>
<organism evidence="5">
    <name type="scientific">Guillardia theta</name>
    <name type="common">Cryptophyte</name>
    <name type="synonym">Cryptomonas phi</name>
    <dbReference type="NCBI Taxonomy" id="55529"/>
    <lineage>
        <taxon>Eukaryota</taxon>
        <taxon>Cryptophyceae</taxon>
        <taxon>Pyrenomonadales</taxon>
        <taxon>Geminigeraceae</taxon>
        <taxon>Guillardia</taxon>
    </lineage>
</organism>
<name>A0A7S4NB47_GUITH</name>
<dbReference type="Pfam" id="PF06391">
    <property type="entry name" value="MAT1"/>
    <property type="match status" value="1"/>
</dbReference>
<proteinExistence type="predicted"/>
<dbReference type="EMBL" id="HBKN01010481">
    <property type="protein sequence ID" value="CAE2277540.1"/>
    <property type="molecule type" value="Transcribed_RNA"/>
</dbReference>
<keyword evidence="1" id="KW-0862">Zinc</keyword>
<dbReference type="InterPro" id="IPR015877">
    <property type="entry name" value="MAT1_centre"/>
</dbReference>
<dbReference type="Gene3D" id="3.30.40.10">
    <property type="entry name" value="Zinc/RING finger domain, C3HC4 (zinc finger)"/>
    <property type="match status" value="1"/>
</dbReference>
<feature type="coiled-coil region" evidence="2">
    <location>
        <begin position="113"/>
        <end position="149"/>
    </location>
</feature>
<evidence type="ECO:0000259" key="4">
    <source>
        <dbReference type="PROSITE" id="PS50089"/>
    </source>
</evidence>
<dbReference type="GO" id="GO:0008270">
    <property type="term" value="F:zinc ion binding"/>
    <property type="evidence" value="ECO:0007669"/>
    <property type="project" value="UniProtKB-KW"/>
</dbReference>
<feature type="region of interest" description="Disordered" evidence="3">
    <location>
        <begin position="183"/>
        <end position="205"/>
    </location>
</feature>
<sequence>MWEDVEVALSACSFCQDSSPTIRLLIAPCGHTLCEPCCGSAFRANKVLECKGCSSPFSFRKEELVPTHGEDPFVRREIKIRHKVLSVYNRQEEDFRSSDVTPAEAKKLYNAYLEEVESIIDRLVNKVDLDELEAQLAEHSQNNRDAIVRNQGIKKKLESSFGVAPLDWQIAPGKPLFVSEKKTNHKPDKHVKSAAPTAVPPPARHHAEKLQQKILQQQGVQAQQAPAEAPPAEKIARKEPREPAAALKAGGFSDSFQQDREQRAALLGLQRALLRYCTP</sequence>
<reference evidence="5" key="1">
    <citation type="submission" date="2021-01" db="EMBL/GenBank/DDBJ databases">
        <authorList>
            <person name="Corre E."/>
            <person name="Pelletier E."/>
            <person name="Niang G."/>
            <person name="Scheremetjew M."/>
            <person name="Finn R."/>
            <person name="Kale V."/>
            <person name="Holt S."/>
            <person name="Cochrane G."/>
            <person name="Meng A."/>
            <person name="Brown T."/>
            <person name="Cohen L."/>
        </authorList>
    </citation>
    <scope>NUCLEOTIDE SEQUENCE</scope>
    <source>
        <strain evidence="5">CCMP 2712</strain>
    </source>
</reference>
<dbReference type="InterPro" id="IPR013083">
    <property type="entry name" value="Znf_RING/FYVE/PHD"/>
</dbReference>
<keyword evidence="1" id="KW-0479">Metal-binding</keyword>
<gene>
    <name evidence="5" type="ORF">GTHE00462_LOCUS8284</name>
</gene>
<protein>
    <recommendedName>
        <fullName evidence="4">RING-type domain-containing protein</fullName>
    </recommendedName>
</protein>
<evidence type="ECO:0000256" key="3">
    <source>
        <dbReference type="SAM" id="MobiDB-lite"/>
    </source>
</evidence>
<dbReference type="InterPro" id="IPR001841">
    <property type="entry name" value="Znf_RING"/>
</dbReference>
<evidence type="ECO:0000256" key="2">
    <source>
        <dbReference type="SAM" id="Coils"/>
    </source>
</evidence>
<dbReference type="GO" id="GO:0005675">
    <property type="term" value="C:transcription factor TFIIH holo complex"/>
    <property type="evidence" value="ECO:0007669"/>
    <property type="project" value="TreeGrafter"/>
</dbReference>
<keyword evidence="2" id="KW-0175">Coiled coil</keyword>
<dbReference type="GO" id="GO:0006357">
    <property type="term" value="P:regulation of transcription by RNA polymerase II"/>
    <property type="evidence" value="ECO:0007669"/>
    <property type="project" value="TreeGrafter"/>
</dbReference>
<feature type="domain" description="RING-type" evidence="4">
    <location>
        <begin position="12"/>
        <end position="54"/>
    </location>
</feature>